<evidence type="ECO:0000259" key="1">
    <source>
        <dbReference type="Pfam" id="PF08416"/>
    </source>
</evidence>
<dbReference type="Proteomes" id="UP000887565">
    <property type="component" value="Unplaced"/>
</dbReference>
<proteinExistence type="predicted"/>
<name>A0A915JBS3_ROMCU</name>
<dbReference type="GO" id="GO:0003779">
    <property type="term" value="F:actin binding"/>
    <property type="evidence" value="ECO:0007669"/>
    <property type="project" value="TreeGrafter"/>
</dbReference>
<dbReference type="PANTHER" id="PTHR12287:SF23">
    <property type="entry name" value="AROUSER, ISOFORM A-RELATED"/>
    <property type="match status" value="1"/>
</dbReference>
<sequence length="73" mass="8475">MWKYAQKSGNRISDISYPVEHLATFRVGPQFGVQWPEDGVKKLKDMERTSDVWAQKLILKLCRDHLALEDENG</sequence>
<dbReference type="GO" id="GO:0035023">
    <property type="term" value="P:regulation of Rho protein signal transduction"/>
    <property type="evidence" value="ECO:0007669"/>
    <property type="project" value="TreeGrafter"/>
</dbReference>
<dbReference type="InterPro" id="IPR013625">
    <property type="entry name" value="PTB"/>
</dbReference>
<dbReference type="Gene3D" id="2.30.29.30">
    <property type="entry name" value="Pleckstrin-homology domain (PH domain)/Phosphotyrosine-binding domain (PTB)"/>
    <property type="match status" value="1"/>
</dbReference>
<dbReference type="AlphaFoldDB" id="A0A915JBS3"/>
<evidence type="ECO:0000313" key="3">
    <source>
        <dbReference type="WBParaSite" id="nRc.2.0.1.t23924-RA"/>
    </source>
</evidence>
<reference evidence="3" key="1">
    <citation type="submission" date="2022-11" db="UniProtKB">
        <authorList>
            <consortium name="WormBaseParasite"/>
        </authorList>
    </citation>
    <scope>IDENTIFICATION</scope>
</reference>
<organism evidence="2 3">
    <name type="scientific">Romanomermis culicivorax</name>
    <name type="common">Nematode worm</name>
    <dbReference type="NCBI Taxonomy" id="13658"/>
    <lineage>
        <taxon>Eukaryota</taxon>
        <taxon>Metazoa</taxon>
        <taxon>Ecdysozoa</taxon>
        <taxon>Nematoda</taxon>
        <taxon>Enoplea</taxon>
        <taxon>Dorylaimia</taxon>
        <taxon>Mermithida</taxon>
        <taxon>Mermithoidea</taxon>
        <taxon>Mermithidae</taxon>
        <taxon>Romanomermis</taxon>
    </lineage>
</organism>
<dbReference type="PANTHER" id="PTHR12287">
    <property type="entry name" value="EPIDERMAL GROWTH FACTOR RECEPTOR KINASE SUBSTRATE EPS8-RELATED PROTEIN"/>
    <property type="match status" value="1"/>
</dbReference>
<feature type="domain" description="PTB" evidence="1">
    <location>
        <begin position="17"/>
        <end position="71"/>
    </location>
</feature>
<dbReference type="InterPro" id="IPR011993">
    <property type="entry name" value="PH-like_dom_sf"/>
</dbReference>
<dbReference type="InterPro" id="IPR039801">
    <property type="entry name" value="EPS8-like"/>
</dbReference>
<dbReference type="WBParaSite" id="nRc.2.0.1.t23924-RA">
    <property type="protein sequence ID" value="nRc.2.0.1.t23924-RA"/>
    <property type="gene ID" value="nRc.2.0.1.g23924"/>
</dbReference>
<protein>
    <submittedName>
        <fullName evidence="3">PTB domain-containing protein</fullName>
    </submittedName>
</protein>
<evidence type="ECO:0000313" key="2">
    <source>
        <dbReference type="Proteomes" id="UP000887565"/>
    </source>
</evidence>
<accession>A0A915JBS3</accession>
<dbReference type="Pfam" id="PF08416">
    <property type="entry name" value="PTB"/>
    <property type="match status" value="1"/>
</dbReference>
<dbReference type="GO" id="GO:0005886">
    <property type="term" value="C:plasma membrane"/>
    <property type="evidence" value="ECO:0007669"/>
    <property type="project" value="TreeGrafter"/>
</dbReference>
<dbReference type="GO" id="GO:0007266">
    <property type="term" value="P:Rho protein signal transduction"/>
    <property type="evidence" value="ECO:0007669"/>
    <property type="project" value="TreeGrafter"/>
</dbReference>
<dbReference type="SUPFAM" id="SSF50729">
    <property type="entry name" value="PH domain-like"/>
    <property type="match status" value="1"/>
</dbReference>
<keyword evidence="2" id="KW-1185">Reference proteome</keyword>